<dbReference type="Pfam" id="PF00293">
    <property type="entry name" value="NUDIX"/>
    <property type="match status" value="1"/>
</dbReference>
<keyword evidence="5" id="KW-1185">Reference proteome</keyword>
<dbReference type="EMBL" id="JAHQCS010000109">
    <property type="protein sequence ID" value="MBU9712759.1"/>
    <property type="molecule type" value="Genomic_DNA"/>
</dbReference>
<name>A0ABS6JGF3_9BACI</name>
<reference evidence="4 5" key="1">
    <citation type="submission" date="2021-06" db="EMBL/GenBank/DDBJ databases">
        <title>Bacillus sp. RD4P76, an endophyte from a halophyte.</title>
        <authorList>
            <person name="Sun J.-Q."/>
        </authorList>
    </citation>
    <scope>NUCLEOTIDE SEQUENCE [LARGE SCALE GENOMIC DNA]</scope>
    <source>
        <strain evidence="4 5">CGMCC 1.15917</strain>
    </source>
</reference>
<protein>
    <submittedName>
        <fullName evidence="4">NUDIX hydrolase</fullName>
    </submittedName>
</protein>
<proteinExistence type="predicted"/>
<evidence type="ECO:0000256" key="1">
    <source>
        <dbReference type="ARBA" id="ARBA00001946"/>
    </source>
</evidence>
<comment type="cofactor">
    <cofactor evidence="1">
        <name>Mg(2+)</name>
        <dbReference type="ChEBI" id="CHEBI:18420"/>
    </cofactor>
</comment>
<dbReference type="PROSITE" id="PS51462">
    <property type="entry name" value="NUDIX"/>
    <property type="match status" value="1"/>
</dbReference>
<dbReference type="RefSeq" id="WP_217066936.1">
    <property type="nucleotide sequence ID" value="NZ_JAHQCS010000109.1"/>
</dbReference>
<dbReference type="PROSITE" id="PS00893">
    <property type="entry name" value="NUDIX_BOX"/>
    <property type="match status" value="1"/>
</dbReference>
<evidence type="ECO:0000313" key="5">
    <source>
        <dbReference type="Proteomes" id="UP000784880"/>
    </source>
</evidence>
<dbReference type="InterPro" id="IPR020084">
    <property type="entry name" value="NUDIX_hydrolase_CS"/>
</dbReference>
<dbReference type="GO" id="GO:0016787">
    <property type="term" value="F:hydrolase activity"/>
    <property type="evidence" value="ECO:0007669"/>
    <property type="project" value="UniProtKB-KW"/>
</dbReference>
<evidence type="ECO:0000259" key="3">
    <source>
        <dbReference type="PROSITE" id="PS51462"/>
    </source>
</evidence>
<evidence type="ECO:0000256" key="2">
    <source>
        <dbReference type="ARBA" id="ARBA00022801"/>
    </source>
</evidence>
<sequence>MTNHSWKIQQSDNVTVDRFHIQKDHVLLPNNGEMDFSYVSFEDGVCVLAITANNEIVILKQYRHAVKEWQWELPAGMIDQHEEPLHAAKRELLEETGYEAETWTALGYFHPSAGSTSETIHLFLAADLMKTSDQSLEESELISVYLKDWHDVMSLIQQGEFKHGAGLAAILKYKLLMEN</sequence>
<dbReference type="InterPro" id="IPR000086">
    <property type="entry name" value="NUDIX_hydrolase_dom"/>
</dbReference>
<dbReference type="CDD" id="cd03424">
    <property type="entry name" value="NUDIX_ADPRase_Nudt5_UGPPase_Nudt14"/>
    <property type="match status" value="1"/>
</dbReference>
<feature type="domain" description="Nudix hydrolase" evidence="3">
    <location>
        <begin position="40"/>
        <end position="169"/>
    </location>
</feature>
<organism evidence="4 5">
    <name type="scientific">Evansella tamaricis</name>
    <dbReference type="NCBI Taxonomy" id="2069301"/>
    <lineage>
        <taxon>Bacteria</taxon>
        <taxon>Bacillati</taxon>
        <taxon>Bacillota</taxon>
        <taxon>Bacilli</taxon>
        <taxon>Bacillales</taxon>
        <taxon>Bacillaceae</taxon>
        <taxon>Evansella</taxon>
    </lineage>
</organism>
<dbReference type="PANTHER" id="PTHR11839:SF18">
    <property type="entry name" value="NUDIX HYDROLASE DOMAIN-CONTAINING PROTEIN"/>
    <property type="match status" value="1"/>
</dbReference>
<dbReference type="PANTHER" id="PTHR11839">
    <property type="entry name" value="UDP/ADP-SUGAR PYROPHOSPHATASE"/>
    <property type="match status" value="1"/>
</dbReference>
<accession>A0ABS6JGF3</accession>
<comment type="caution">
    <text evidence="4">The sequence shown here is derived from an EMBL/GenBank/DDBJ whole genome shotgun (WGS) entry which is preliminary data.</text>
</comment>
<keyword evidence="2 4" id="KW-0378">Hydrolase</keyword>
<dbReference type="Proteomes" id="UP000784880">
    <property type="component" value="Unassembled WGS sequence"/>
</dbReference>
<evidence type="ECO:0000313" key="4">
    <source>
        <dbReference type="EMBL" id="MBU9712759.1"/>
    </source>
</evidence>
<gene>
    <name evidence="4" type="ORF">KS419_13590</name>
</gene>